<evidence type="ECO:0000259" key="1">
    <source>
        <dbReference type="Pfam" id="PF01541"/>
    </source>
</evidence>
<gene>
    <name evidence="2" type="ORF">ACFS7Z_25015</name>
</gene>
<evidence type="ECO:0000313" key="2">
    <source>
        <dbReference type="EMBL" id="MFD3003642.1"/>
    </source>
</evidence>
<dbReference type="InterPro" id="IPR000305">
    <property type="entry name" value="GIY-YIG_endonuc"/>
</dbReference>
<keyword evidence="3" id="KW-1185">Reference proteome</keyword>
<dbReference type="RefSeq" id="WP_377491428.1">
    <property type="nucleotide sequence ID" value="NZ_JBHUOX010000036.1"/>
</dbReference>
<protein>
    <submittedName>
        <fullName evidence="2">GIY-YIG nuclease family protein</fullName>
    </submittedName>
</protein>
<proteinExistence type="predicted"/>
<dbReference type="EMBL" id="JBHUOX010000036">
    <property type="protein sequence ID" value="MFD3003642.1"/>
    <property type="molecule type" value="Genomic_DNA"/>
</dbReference>
<reference evidence="3" key="1">
    <citation type="journal article" date="2019" name="Int. J. Syst. Evol. Microbiol.">
        <title>The Global Catalogue of Microorganisms (GCM) 10K type strain sequencing project: providing services to taxonomists for standard genome sequencing and annotation.</title>
        <authorList>
            <consortium name="The Broad Institute Genomics Platform"/>
            <consortium name="The Broad Institute Genome Sequencing Center for Infectious Disease"/>
            <person name="Wu L."/>
            <person name="Ma J."/>
        </authorList>
    </citation>
    <scope>NUCLEOTIDE SEQUENCE [LARGE SCALE GENOMIC DNA]</scope>
    <source>
        <strain evidence="3">KCTC 23984</strain>
    </source>
</reference>
<dbReference type="InterPro" id="IPR035901">
    <property type="entry name" value="GIY-YIG_endonuc_sf"/>
</dbReference>
<comment type="caution">
    <text evidence="2">The sequence shown here is derived from an EMBL/GenBank/DDBJ whole genome shotgun (WGS) entry which is preliminary data.</text>
</comment>
<organism evidence="2 3">
    <name type="scientific">Pontibacter toksunensis</name>
    <dbReference type="NCBI Taxonomy" id="1332631"/>
    <lineage>
        <taxon>Bacteria</taxon>
        <taxon>Pseudomonadati</taxon>
        <taxon>Bacteroidota</taxon>
        <taxon>Cytophagia</taxon>
        <taxon>Cytophagales</taxon>
        <taxon>Hymenobacteraceae</taxon>
        <taxon>Pontibacter</taxon>
    </lineage>
</organism>
<dbReference type="SUPFAM" id="SSF82771">
    <property type="entry name" value="GIY-YIG endonuclease"/>
    <property type="match status" value="1"/>
</dbReference>
<feature type="domain" description="GIY-YIG" evidence="1">
    <location>
        <begin position="31"/>
        <end position="95"/>
    </location>
</feature>
<name>A0ABW6C374_9BACT</name>
<sequence length="147" mass="17903">MVQLSRFRRYSRREVLANYKRLRYIRDNNSYFLYLIFEADTCVYVGETSNIFWRIIKHKDKCSDEAVIYFQEYSDKEEVLRLEKHYIRMLKPKFNSRYCQPHQLELFRLAVPVVELPLPFPYILYTSRFIGHEALPDCPPSHRRPSN</sequence>
<accession>A0ABW6C374</accession>
<dbReference type="Proteomes" id="UP001597641">
    <property type="component" value="Unassembled WGS sequence"/>
</dbReference>
<dbReference type="Pfam" id="PF01541">
    <property type="entry name" value="GIY-YIG"/>
    <property type="match status" value="1"/>
</dbReference>
<evidence type="ECO:0000313" key="3">
    <source>
        <dbReference type="Proteomes" id="UP001597641"/>
    </source>
</evidence>